<dbReference type="GO" id="GO:0043022">
    <property type="term" value="F:ribosome binding"/>
    <property type="evidence" value="ECO:0007669"/>
    <property type="project" value="TreeGrafter"/>
</dbReference>
<proteinExistence type="predicted"/>
<dbReference type="InterPro" id="IPR001841">
    <property type="entry name" value="Znf_RING"/>
</dbReference>
<dbReference type="Gene3D" id="3.30.40.10">
    <property type="entry name" value="Zinc/RING finger domain, C3HC4 (zinc finger)"/>
    <property type="match status" value="1"/>
</dbReference>
<dbReference type="InterPro" id="IPR044288">
    <property type="entry name" value="ZNF598/HEL2"/>
</dbReference>
<protein>
    <recommendedName>
        <fullName evidence="6">RING-type domain-containing protein</fullName>
    </recommendedName>
</protein>
<dbReference type="InterPro" id="IPR013087">
    <property type="entry name" value="Znf_C2H2_type"/>
</dbReference>
<evidence type="ECO:0000256" key="5">
    <source>
        <dbReference type="SAM" id="MobiDB-lite"/>
    </source>
</evidence>
<evidence type="ECO:0000313" key="7">
    <source>
        <dbReference type="EMBL" id="TBT98965.1"/>
    </source>
</evidence>
<dbReference type="SUPFAM" id="SSF57850">
    <property type="entry name" value="RING/U-box"/>
    <property type="match status" value="1"/>
</dbReference>
<keyword evidence="1" id="KW-0479">Metal-binding</keyword>
<dbReference type="GO" id="GO:0061630">
    <property type="term" value="F:ubiquitin protein ligase activity"/>
    <property type="evidence" value="ECO:0007669"/>
    <property type="project" value="InterPro"/>
</dbReference>
<dbReference type="AlphaFoldDB" id="A0A4Q9KWG3"/>
<evidence type="ECO:0000256" key="2">
    <source>
        <dbReference type="ARBA" id="ARBA00022771"/>
    </source>
</evidence>
<evidence type="ECO:0000256" key="1">
    <source>
        <dbReference type="ARBA" id="ARBA00022723"/>
    </source>
</evidence>
<dbReference type="STRING" id="148818.A0A4Q9KWG3"/>
<dbReference type="PROSITE" id="PS00028">
    <property type="entry name" value="ZINC_FINGER_C2H2_1"/>
    <property type="match status" value="1"/>
</dbReference>
<evidence type="ECO:0000256" key="4">
    <source>
        <dbReference type="PROSITE-ProRule" id="PRU00175"/>
    </source>
</evidence>
<name>A0A4Q9KWG3_9MICR</name>
<dbReference type="PROSITE" id="PS50089">
    <property type="entry name" value="ZF_RING_2"/>
    <property type="match status" value="1"/>
</dbReference>
<accession>A0A4Q9KWG3</accession>
<dbReference type="PANTHER" id="PTHR22938:SF0">
    <property type="entry name" value="E3 UBIQUITIN-PROTEIN LIGASE ZNF598"/>
    <property type="match status" value="1"/>
</dbReference>
<keyword evidence="2 4" id="KW-0863">Zinc-finger</keyword>
<dbReference type="EMBL" id="PITI01002153">
    <property type="protein sequence ID" value="TBT98965.1"/>
    <property type="molecule type" value="Genomic_DNA"/>
</dbReference>
<gene>
    <name evidence="7" type="ORF">CWI36_2153p0010</name>
</gene>
<dbReference type="VEuPathDB" id="MicrosporidiaDB:CWI36_2153p0010"/>
<keyword evidence="3" id="KW-0862">Zinc</keyword>
<dbReference type="Proteomes" id="UP000291404">
    <property type="component" value="Unassembled WGS sequence"/>
</dbReference>
<dbReference type="PROSITE" id="PS00518">
    <property type="entry name" value="ZF_RING_1"/>
    <property type="match status" value="1"/>
</dbReference>
<dbReference type="PANTHER" id="PTHR22938">
    <property type="entry name" value="ZINC FINGER PROTEIN 598"/>
    <property type="match status" value="1"/>
</dbReference>
<dbReference type="GO" id="GO:0016567">
    <property type="term" value="P:protein ubiquitination"/>
    <property type="evidence" value="ECO:0007669"/>
    <property type="project" value="TreeGrafter"/>
</dbReference>
<dbReference type="InterPro" id="IPR017907">
    <property type="entry name" value="Znf_RING_CS"/>
</dbReference>
<dbReference type="SMART" id="SM00355">
    <property type="entry name" value="ZnF_C2H2"/>
    <property type="match status" value="4"/>
</dbReference>
<dbReference type="VEuPathDB" id="MicrosporidiaDB:CWI39_0929p0020"/>
<evidence type="ECO:0000256" key="3">
    <source>
        <dbReference type="ARBA" id="ARBA00022833"/>
    </source>
</evidence>
<feature type="domain" description="RING-type" evidence="6">
    <location>
        <begin position="3"/>
        <end position="44"/>
    </location>
</feature>
<evidence type="ECO:0000313" key="8">
    <source>
        <dbReference type="Proteomes" id="UP000291404"/>
    </source>
</evidence>
<feature type="region of interest" description="Disordered" evidence="5">
    <location>
        <begin position="273"/>
        <end position="292"/>
    </location>
</feature>
<keyword evidence="8" id="KW-1185">Reference proteome</keyword>
<feature type="region of interest" description="Disordered" evidence="5">
    <location>
        <begin position="85"/>
        <end position="110"/>
    </location>
</feature>
<dbReference type="GO" id="GO:0072344">
    <property type="term" value="P:rescue of stalled ribosome"/>
    <property type="evidence" value="ECO:0007669"/>
    <property type="project" value="InterPro"/>
</dbReference>
<sequence length="545" mass="61902">MDCPVCLQQITTHQATLNCTHILCVKCATRLIYLHTTYKCPICQTPNPHTHIHPINEVKSDILSKPSLYESTSISSFKSKSISKEYKESKNKESKNKESKESKNKESKESKSLLSDTLLFNDTSSLPPHQIKITHNSTQISFHSKHIYTSIISLMSLKCQLCSYISPTKNSLLIHYKSHDITPCYLCIYNRKEFPYEYPLYYIRSKGIGSIGGVSSKVSSLKGFSSKVSSLKGYSSSLEGVNVIGSGLKGVRDSIKGVSDKGEFEGVGYKGEFEGVNDTNDEQRGVNNSIDEQRGVNKSIDEQRGVNKSIYEQRGVNNSIDDYKGVNNSIDEQRGVNTNTNEQQGFNNLYYKQQCVNNSIHEQRGVNTNTNEQQGVNKSPYNYHPLTPTTLTNTPITSHIISHPKCLFCKKYFYDTSKILNHMTHYHYLCTLCDRMGKKHQYYNTYDTLQLHYSTNHYTCKYKECIDSSCYVFCYKVEMYEHVVNYHNENIRYQDIRSIDNNSRLEGNGYVSGGEYVSGLEGVRDTGLEAVRDTGLEGFRDTGLD</sequence>
<comment type="caution">
    <text evidence="7">The sequence shown here is derived from an EMBL/GenBank/DDBJ whole genome shotgun (WGS) entry which is preliminary data.</text>
</comment>
<reference evidence="7 8" key="1">
    <citation type="submission" date="2017-12" db="EMBL/GenBank/DDBJ databases">
        <authorList>
            <person name="Pombert J.-F."/>
            <person name="Haag K.L."/>
            <person name="Ebert D."/>
        </authorList>
    </citation>
    <scope>NUCLEOTIDE SEQUENCE [LARGE SCALE GENOMIC DNA]</scope>
    <source>
        <strain evidence="7">BE-OM-2</strain>
    </source>
</reference>
<organism evidence="7 8">
    <name type="scientific">Hamiltosporidium magnivora</name>
    <dbReference type="NCBI Taxonomy" id="148818"/>
    <lineage>
        <taxon>Eukaryota</taxon>
        <taxon>Fungi</taxon>
        <taxon>Fungi incertae sedis</taxon>
        <taxon>Microsporidia</taxon>
        <taxon>Dubosqiidae</taxon>
        <taxon>Hamiltosporidium</taxon>
    </lineage>
</organism>
<dbReference type="VEuPathDB" id="MicrosporidiaDB:CWI39_2080p0010"/>
<evidence type="ECO:0000259" key="6">
    <source>
        <dbReference type="PROSITE" id="PS50089"/>
    </source>
</evidence>
<feature type="non-terminal residue" evidence="7">
    <location>
        <position position="545"/>
    </location>
</feature>
<dbReference type="GO" id="GO:0008270">
    <property type="term" value="F:zinc ion binding"/>
    <property type="evidence" value="ECO:0007669"/>
    <property type="project" value="UniProtKB-KW"/>
</dbReference>
<dbReference type="InterPro" id="IPR013083">
    <property type="entry name" value="Znf_RING/FYVE/PHD"/>
</dbReference>